<accession>A0AAV0XAR7</accession>
<dbReference type="Proteomes" id="UP001160148">
    <property type="component" value="Unassembled WGS sequence"/>
</dbReference>
<name>A0AAV0XAR7_9HEMI</name>
<evidence type="ECO:0000256" key="3">
    <source>
        <dbReference type="ARBA" id="ARBA00022525"/>
    </source>
</evidence>
<sequence>MRLYFGLFIMYYANIIRFFSNVVRNVSNIFKPHMLNGHYIEWPNNKTEAIYLRDKRCIPKNIIFTRFQICGNQVILVSPRYKEGVPFTLSQLMLYDKDECYKPIHGSKWLVWILDIGVINTLDETTKTESDAKILGIDYGDGRIVHTIPLKPLICRSRSRLQYLVVEYDNVNNDKPIIYIGDGGTRSIIVWNVQVNEGYRVKLPYSATTTCTDFSTEDVFYLVLIENFNSNYLYFTYLSSSDMFKVRTKDLQKRINPKCIIDVGRKPCKMVVLGAAYGSVMYFRIKGMNHLYSWDTKESFLEENMKMVKKSVDCRTITHIDVDNDGVLWKLESNHEDYLANTVGCYGASIMLSPIVGKSVPPQLDQN</sequence>
<dbReference type="SUPFAM" id="SSF101908">
    <property type="entry name" value="Putative isomerase YbhE"/>
    <property type="match status" value="1"/>
</dbReference>
<evidence type="ECO:0000313" key="5">
    <source>
        <dbReference type="Proteomes" id="UP001160148"/>
    </source>
</evidence>
<dbReference type="PANTHER" id="PTHR10009:SF6">
    <property type="entry name" value="FI16876P1"/>
    <property type="match status" value="1"/>
</dbReference>
<dbReference type="PANTHER" id="PTHR10009">
    <property type="entry name" value="PROTEIN YELLOW-RELATED"/>
    <property type="match status" value="1"/>
</dbReference>
<reference evidence="4 5" key="1">
    <citation type="submission" date="2023-01" db="EMBL/GenBank/DDBJ databases">
        <authorList>
            <person name="Whitehead M."/>
        </authorList>
    </citation>
    <scope>NUCLEOTIDE SEQUENCE [LARGE SCALE GENOMIC DNA]</scope>
</reference>
<comment type="caution">
    <text evidence="4">The sequence shown here is derived from an EMBL/GenBank/DDBJ whole genome shotgun (WGS) entry which is preliminary data.</text>
</comment>
<keyword evidence="3" id="KW-0964">Secreted</keyword>
<dbReference type="AlphaFoldDB" id="A0AAV0XAR7"/>
<dbReference type="GO" id="GO:0005576">
    <property type="term" value="C:extracellular region"/>
    <property type="evidence" value="ECO:0007669"/>
    <property type="project" value="UniProtKB-SubCell"/>
</dbReference>
<evidence type="ECO:0000256" key="2">
    <source>
        <dbReference type="ARBA" id="ARBA00009127"/>
    </source>
</evidence>
<evidence type="ECO:0000313" key="4">
    <source>
        <dbReference type="EMBL" id="CAI6364978.1"/>
    </source>
</evidence>
<comment type="similarity">
    <text evidence="2">Belongs to the major royal jelly protein family.</text>
</comment>
<dbReference type="Pfam" id="PF03022">
    <property type="entry name" value="MRJP"/>
    <property type="match status" value="1"/>
</dbReference>
<dbReference type="InterPro" id="IPR011042">
    <property type="entry name" value="6-blade_b-propeller_TolB-like"/>
</dbReference>
<gene>
    <name evidence="4" type="ORF">MEUPH1_LOCUS19739</name>
</gene>
<dbReference type="Gene3D" id="2.120.10.30">
    <property type="entry name" value="TolB, C-terminal domain"/>
    <property type="match status" value="1"/>
</dbReference>
<dbReference type="EMBL" id="CARXXK010000004">
    <property type="protein sequence ID" value="CAI6364978.1"/>
    <property type="molecule type" value="Genomic_DNA"/>
</dbReference>
<comment type="subcellular location">
    <subcellularLocation>
        <location evidence="1">Secreted</location>
    </subcellularLocation>
</comment>
<dbReference type="InterPro" id="IPR017996">
    <property type="entry name" value="MRJP/yellow-related"/>
</dbReference>
<evidence type="ECO:0000256" key="1">
    <source>
        <dbReference type="ARBA" id="ARBA00004613"/>
    </source>
</evidence>
<protein>
    <submittedName>
        <fullName evidence="4">Uncharacterized protein</fullName>
    </submittedName>
</protein>
<keyword evidence="5" id="KW-1185">Reference proteome</keyword>
<proteinExistence type="inferred from homology"/>
<organism evidence="4 5">
    <name type="scientific">Macrosiphum euphorbiae</name>
    <name type="common">potato aphid</name>
    <dbReference type="NCBI Taxonomy" id="13131"/>
    <lineage>
        <taxon>Eukaryota</taxon>
        <taxon>Metazoa</taxon>
        <taxon>Ecdysozoa</taxon>
        <taxon>Arthropoda</taxon>
        <taxon>Hexapoda</taxon>
        <taxon>Insecta</taxon>
        <taxon>Pterygota</taxon>
        <taxon>Neoptera</taxon>
        <taxon>Paraneoptera</taxon>
        <taxon>Hemiptera</taxon>
        <taxon>Sternorrhyncha</taxon>
        <taxon>Aphidomorpha</taxon>
        <taxon>Aphidoidea</taxon>
        <taxon>Aphididae</taxon>
        <taxon>Macrosiphini</taxon>
        <taxon>Macrosiphum</taxon>
    </lineage>
</organism>